<dbReference type="InterPro" id="IPR011060">
    <property type="entry name" value="RibuloseP-bd_barrel"/>
</dbReference>
<protein>
    <submittedName>
        <fullName evidence="3">Ribulose-phosphate 3-epimerase</fullName>
    </submittedName>
</protein>
<comment type="caution">
    <text evidence="3">The sequence shown here is derived from an EMBL/GenBank/DDBJ whole genome shotgun (WGS) entry which is preliminary data.</text>
</comment>
<reference evidence="3 4" key="1">
    <citation type="submission" date="2023-07" db="EMBL/GenBank/DDBJ databases">
        <title>Genomic Encyclopedia of Type Strains, Phase IV (KMG-IV): sequencing the most valuable type-strain genomes for metagenomic binning, comparative biology and taxonomic classification.</title>
        <authorList>
            <person name="Goeker M."/>
        </authorList>
    </citation>
    <scope>NUCLEOTIDE SEQUENCE [LARGE SCALE GENOMIC DNA]</scope>
    <source>
        <strain evidence="3 4">DSM 16784</strain>
    </source>
</reference>
<dbReference type="PANTHER" id="PTHR11749">
    <property type="entry name" value="RIBULOSE-5-PHOSPHATE-3-EPIMERASE"/>
    <property type="match status" value="1"/>
</dbReference>
<sequence length="232" mass="26152">MEKINLNKEILVSGSLSCCDILNLENEIEKINQSDLDFIHYDVVDGEFNKCFVFGDLVLEKIRPYVNKPIEVHLAVNDIDKYLEPFIKAGADYIAVHYEIDCNHKEVFEKIRRLGAKPILAFKSVSDVPEDFIELAKEVDWILKLTVNPGFAGQKIQSAAIEHIKIMRERLSQAGLTTHIQADGNIHSETIPSVVEAGATILTGGTSGLFRKNTRIQDNIDEMRQIAGEHYE</sequence>
<evidence type="ECO:0000256" key="1">
    <source>
        <dbReference type="ARBA" id="ARBA00022723"/>
    </source>
</evidence>
<organism evidence="3 4">
    <name type="scientific">Breznakia pachnodae</name>
    <dbReference type="NCBI Taxonomy" id="265178"/>
    <lineage>
        <taxon>Bacteria</taxon>
        <taxon>Bacillati</taxon>
        <taxon>Bacillota</taxon>
        <taxon>Erysipelotrichia</taxon>
        <taxon>Erysipelotrichales</taxon>
        <taxon>Erysipelotrichaceae</taxon>
        <taxon>Breznakia</taxon>
    </lineage>
</organism>
<dbReference type="EMBL" id="JAUSUR010000001">
    <property type="protein sequence ID" value="MDQ0359636.1"/>
    <property type="molecule type" value="Genomic_DNA"/>
</dbReference>
<dbReference type="CDD" id="cd00429">
    <property type="entry name" value="RPE"/>
    <property type="match status" value="1"/>
</dbReference>
<dbReference type="InterPro" id="IPR000056">
    <property type="entry name" value="Ribul_P_3_epim-like"/>
</dbReference>
<dbReference type="SUPFAM" id="SSF51366">
    <property type="entry name" value="Ribulose-phoshate binding barrel"/>
    <property type="match status" value="1"/>
</dbReference>
<gene>
    <name evidence="3" type="ORF">J2S15_000367</name>
</gene>
<dbReference type="Pfam" id="PF00834">
    <property type="entry name" value="Ribul_P_3_epim"/>
    <property type="match status" value="1"/>
</dbReference>
<evidence type="ECO:0000256" key="2">
    <source>
        <dbReference type="ARBA" id="ARBA00023235"/>
    </source>
</evidence>
<dbReference type="InterPro" id="IPR013785">
    <property type="entry name" value="Aldolase_TIM"/>
</dbReference>
<dbReference type="RefSeq" id="WP_307404917.1">
    <property type="nucleotide sequence ID" value="NZ_JAUSUR010000001.1"/>
</dbReference>
<evidence type="ECO:0000313" key="4">
    <source>
        <dbReference type="Proteomes" id="UP001230220"/>
    </source>
</evidence>
<evidence type="ECO:0000313" key="3">
    <source>
        <dbReference type="EMBL" id="MDQ0359636.1"/>
    </source>
</evidence>
<keyword evidence="1" id="KW-0479">Metal-binding</keyword>
<name>A0ABU0DYH8_9FIRM</name>
<proteinExistence type="predicted"/>
<keyword evidence="2" id="KW-0413">Isomerase</keyword>
<dbReference type="Proteomes" id="UP001230220">
    <property type="component" value="Unassembled WGS sequence"/>
</dbReference>
<accession>A0ABU0DYH8</accession>
<dbReference type="Gene3D" id="3.20.20.70">
    <property type="entry name" value="Aldolase class I"/>
    <property type="match status" value="1"/>
</dbReference>
<keyword evidence="4" id="KW-1185">Reference proteome</keyword>